<organism evidence="1 2">
    <name type="scientific">Biomaibacter acetigenes</name>
    <dbReference type="NCBI Taxonomy" id="2316383"/>
    <lineage>
        <taxon>Bacteria</taxon>
        <taxon>Bacillati</taxon>
        <taxon>Bacillota</taxon>
        <taxon>Clostridia</taxon>
        <taxon>Thermosediminibacterales</taxon>
        <taxon>Tepidanaerobacteraceae</taxon>
        <taxon>Biomaibacter</taxon>
    </lineage>
</organism>
<protein>
    <recommendedName>
        <fullName evidence="3">S1 motif domain-containing protein</fullName>
    </recommendedName>
</protein>
<keyword evidence="2" id="KW-1185">Reference proteome</keyword>
<reference evidence="1 2" key="1">
    <citation type="submission" date="2018-10" db="EMBL/GenBank/DDBJ databases">
        <authorList>
            <person name="Zhang X."/>
        </authorList>
    </citation>
    <scope>NUCLEOTIDE SEQUENCE [LARGE SCALE GENOMIC DNA]</scope>
    <source>
        <strain evidence="1 2">SK-G1</strain>
    </source>
</reference>
<evidence type="ECO:0000313" key="1">
    <source>
        <dbReference type="EMBL" id="AYO30259.1"/>
    </source>
</evidence>
<evidence type="ECO:0008006" key="3">
    <source>
        <dbReference type="Google" id="ProtNLM"/>
    </source>
</evidence>
<dbReference type="AlphaFoldDB" id="A0A3G2R4F3"/>
<dbReference type="Proteomes" id="UP000280960">
    <property type="component" value="Chromosome"/>
</dbReference>
<dbReference type="KEGG" id="bacg:D2962_06180"/>
<sequence>MVLKGKISSIESSGIRVLFPERDNDVSWPLKAASHVGTLQVGDNVAVVFFSNCMNDGLIIAKF</sequence>
<proteinExistence type="predicted"/>
<dbReference type="RefSeq" id="WP_122014494.1">
    <property type="nucleotide sequence ID" value="NZ_CP033169.1"/>
</dbReference>
<evidence type="ECO:0000313" key="2">
    <source>
        <dbReference type="Proteomes" id="UP000280960"/>
    </source>
</evidence>
<dbReference type="EMBL" id="CP033169">
    <property type="protein sequence ID" value="AYO30259.1"/>
    <property type="molecule type" value="Genomic_DNA"/>
</dbReference>
<name>A0A3G2R4F3_9FIRM</name>
<gene>
    <name evidence="1" type="ORF">D2962_06180</name>
</gene>
<accession>A0A3G2R4F3</accession>